<dbReference type="GO" id="GO:0006357">
    <property type="term" value="P:regulation of transcription by RNA polymerase II"/>
    <property type="evidence" value="ECO:0007669"/>
    <property type="project" value="TreeGrafter"/>
</dbReference>
<name>A0AAD1Z5C6_9LAMI</name>
<dbReference type="Proteomes" id="UP000834106">
    <property type="component" value="Chromosome 6"/>
</dbReference>
<protein>
    <submittedName>
        <fullName evidence="1">Uncharacterized protein</fullName>
    </submittedName>
</protein>
<evidence type="ECO:0000313" key="1">
    <source>
        <dbReference type="EMBL" id="CAI9762588.1"/>
    </source>
</evidence>
<dbReference type="AlphaFoldDB" id="A0AAD1Z5C6"/>
<evidence type="ECO:0000313" key="2">
    <source>
        <dbReference type="Proteomes" id="UP000834106"/>
    </source>
</evidence>
<keyword evidence="2" id="KW-1185">Reference proteome</keyword>
<dbReference type="GO" id="GO:0005634">
    <property type="term" value="C:nucleus"/>
    <property type="evidence" value="ECO:0007669"/>
    <property type="project" value="TreeGrafter"/>
</dbReference>
<dbReference type="GO" id="GO:0003712">
    <property type="term" value="F:transcription coregulator activity"/>
    <property type="evidence" value="ECO:0007669"/>
    <property type="project" value="TreeGrafter"/>
</dbReference>
<accession>A0AAD1Z5C6</accession>
<organism evidence="1 2">
    <name type="scientific">Fraxinus pennsylvanica</name>
    <dbReference type="NCBI Taxonomy" id="56036"/>
    <lineage>
        <taxon>Eukaryota</taxon>
        <taxon>Viridiplantae</taxon>
        <taxon>Streptophyta</taxon>
        <taxon>Embryophyta</taxon>
        <taxon>Tracheophyta</taxon>
        <taxon>Spermatophyta</taxon>
        <taxon>Magnoliopsida</taxon>
        <taxon>eudicotyledons</taxon>
        <taxon>Gunneridae</taxon>
        <taxon>Pentapetalae</taxon>
        <taxon>asterids</taxon>
        <taxon>lamiids</taxon>
        <taxon>Lamiales</taxon>
        <taxon>Oleaceae</taxon>
        <taxon>Oleeae</taxon>
        <taxon>Fraxinus</taxon>
    </lineage>
</organism>
<dbReference type="PROSITE" id="PS50096">
    <property type="entry name" value="IQ"/>
    <property type="match status" value="1"/>
</dbReference>
<dbReference type="GO" id="GO:0003690">
    <property type="term" value="F:double-stranded DNA binding"/>
    <property type="evidence" value="ECO:0007669"/>
    <property type="project" value="TreeGrafter"/>
</dbReference>
<sequence>MWQRGSKYVKKRPSFANCLNSLSLRNTLAATIAAEKDIQTATQEFVPISWANNEKLSLKGSLSAVRKSAHAAALIEAAFRARSFRQRHLVTGSNDISLDLVALGSLKKVQRMGHFQEYLHSAAIKIQQKYRGWKKRKKFLNICSRIVKLQHHNANKSDQNCTPERCSMKMKVAWEENVVERVGLNVFKRCHGKRRAKENCHRGVKRDITADSMGAHNAQQQ</sequence>
<proteinExistence type="predicted"/>
<gene>
    <name evidence="1" type="ORF">FPE_LOCUS10018</name>
</gene>
<dbReference type="PANTHER" id="PTHR23335:SF0">
    <property type="entry name" value="CALMODULIN-BINDING TRANSCRIPTION ACTIVATOR 2-LIKE ISOFORM X1"/>
    <property type="match status" value="1"/>
</dbReference>
<dbReference type="PANTHER" id="PTHR23335">
    <property type="entry name" value="CALMODULIN-BINDING TRANSCRIPTION ACTIVATOR CAMTA"/>
    <property type="match status" value="1"/>
</dbReference>
<dbReference type="Gene3D" id="1.20.5.190">
    <property type="match status" value="1"/>
</dbReference>
<dbReference type="EMBL" id="OU503041">
    <property type="protein sequence ID" value="CAI9762588.1"/>
    <property type="molecule type" value="Genomic_DNA"/>
</dbReference>
<reference evidence="1" key="1">
    <citation type="submission" date="2023-05" db="EMBL/GenBank/DDBJ databases">
        <authorList>
            <person name="Huff M."/>
        </authorList>
    </citation>
    <scope>NUCLEOTIDE SEQUENCE</scope>
</reference>